<gene>
    <name evidence="3" type="ORF">K444DRAFT_565569</name>
</gene>
<organism evidence="3 4">
    <name type="scientific">Hyaloscypha bicolor E</name>
    <dbReference type="NCBI Taxonomy" id="1095630"/>
    <lineage>
        <taxon>Eukaryota</taxon>
        <taxon>Fungi</taxon>
        <taxon>Dikarya</taxon>
        <taxon>Ascomycota</taxon>
        <taxon>Pezizomycotina</taxon>
        <taxon>Leotiomycetes</taxon>
        <taxon>Helotiales</taxon>
        <taxon>Hyaloscyphaceae</taxon>
        <taxon>Hyaloscypha</taxon>
        <taxon>Hyaloscypha bicolor</taxon>
    </lineage>
</organism>
<evidence type="ECO:0000313" key="4">
    <source>
        <dbReference type="Proteomes" id="UP000235371"/>
    </source>
</evidence>
<feature type="transmembrane region" description="Helical" evidence="2">
    <location>
        <begin position="165"/>
        <end position="183"/>
    </location>
</feature>
<feature type="transmembrane region" description="Helical" evidence="2">
    <location>
        <begin position="352"/>
        <end position="372"/>
    </location>
</feature>
<proteinExistence type="predicted"/>
<keyword evidence="4" id="KW-1185">Reference proteome</keyword>
<feature type="region of interest" description="Disordered" evidence="1">
    <location>
        <begin position="26"/>
        <end position="63"/>
    </location>
</feature>
<dbReference type="AlphaFoldDB" id="A0A2J6T1H3"/>
<evidence type="ECO:0000313" key="3">
    <source>
        <dbReference type="EMBL" id="PMD56875.1"/>
    </source>
</evidence>
<dbReference type="InParanoid" id="A0A2J6T1H3"/>
<protein>
    <recommendedName>
        <fullName evidence="5">Integral membrane protein</fullName>
    </recommendedName>
</protein>
<evidence type="ECO:0000256" key="1">
    <source>
        <dbReference type="SAM" id="MobiDB-lite"/>
    </source>
</evidence>
<dbReference type="RefSeq" id="XP_024733779.1">
    <property type="nucleotide sequence ID" value="XM_024877106.1"/>
</dbReference>
<accession>A0A2J6T1H3</accession>
<keyword evidence="2" id="KW-1133">Transmembrane helix</keyword>
<reference evidence="3 4" key="1">
    <citation type="submission" date="2016-04" db="EMBL/GenBank/DDBJ databases">
        <title>A degradative enzymes factory behind the ericoid mycorrhizal symbiosis.</title>
        <authorList>
            <consortium name="DOE Joint Genome Institute"/>
            <person name="Martino E."/>
            <person name="Morin E."/>
            <person name="Grelet G."/>
            <person name="Kuo A."/>
            <person name="Kohler A."/>
            <person name="Daghino S."/>
            <person name="Barry K."/>
            <person name="Choi C."/>
            <person name="Cichocki N."/>
            <person name="Clum A."/>
            <person name="Copeland A."/>
            <person name="Hainaut M."/>
            <person name="Haridas S."/>
            <person name="Labutti K."/>
            <person name="Lindquist E."/>
            <person name="Lipzen A."/>
            <person name="Khouja H.-R."/>
            <person name="Murat C."/>
            <person name="Ohm R."/>
            <person name="Olson A."/>
            <person name="Spatafora J."/>
            <person name="Veneault-Fourrey C."/>
            <person name="Henrissat B."/>
            <person name="Grigoriev I."/>
            <person name="Martin F."/>
            <person name="Perotto S."/>
        </authorList>
    </citation>
    <scope>NUCLEOTIDE SEQUENCE [LARGE SCALE GENOMIC DNA]</scope>
    <source>
        <strain evidence="3 4">E</strain>
    </source>
</reference>
<feature type="transmembrane region" description="Helical" evidence="2">
    <location>
        <begin position="122"/>
        <end position="145"/>
    </location>
</feature>
<sequence>MAHHHHAKGAEFGPFTFLNPTSRRYPLSWKPPGEDSSSEGTPGKSNDLPKPGEPLAKKNDELGAEEVQRLYRTRDNRKGRHAIVVTPTAEKGKYLTPPSTSTAKETLKGIWRMFSTYPYWDVSYLVAIIFTFGSVIWCINAFFVWLPLQDPSTEFPGEIANAGGITAFIGATIFEFGSILLMIEAVNENRADCFGWALEEVLEENGLIRLTPDGCTHHHKNNKNLVGKGKAVEGKPPLDVNMVHDRPASKSASTWTWFPSWDELRTHYFKEVGFLACLAQMIGATIFWISGFTALPPIYDRLTTVAAQNGAYWAPQVVGGTGFIISGTLFMLETQQKWYLPAPKVLGWHIGVWNLIGGVGFTLCGALGFGAANSGCVYQGSLATFWGSWCFLIGSTIQWFEALDKHPVDIEEGGGRISDTQPVA</sequence>
<keyword evidence="2" id="KW-0472">Membrane</keyword>
<evidence type="ECO:0008006" key="5">
    <source>
        <dbReference type="Google" id="ProtNLM"/>
    </source>
</evidence>
<dbReference type="OrthoDB" id="2603at2759"/>
<name>A0A2J6T1H3_9HELO</name>
<dbReference type="Proteomes" id="UP000235371">
    <property type="component" value="Unassembled WGS sequence"/>
</dbReference>
<keyword evidence="2" id="KW-0812">Transmembrane</keyword>
<feature type="transmembrane region" description="Helical" evidence="2">
    <location>
        <begin position="312"/>
        <end position="332"/>
    </location>
</feature>
<feature type="transmembrane region" description="Helical" evidence="2">
    <location>
        <begin position="378"/>
        <end position="400"/>
    </location>
</feature>
<feature type="transmembrane region" description="Helical" evidence="2">
    <location>
        <begin position="272"/>
        <end position="292"/>
    </location>
</feature>
<dbReference type="EMBL" id="KZ613847">
    <property type="protein sequence ID" value="PMD56875.1"/>
    <property type="molecule type" value="Genomic_DNA"/>
</dbReference>
<dbReference type="GeneID" id="36585183"/>
<dbReference type="STRING" id="1095630.A0A2J6T1H3"/>
<evidence type="ECO:0000256" key="2">
    <source>
        <dbReference type="SAM" id="Phobius"/>
    </source>
</evidence>